<keyword evidence="1" id="KW-0472">Membrane</keyword>
<evidence type="ECO:0000313" key="3">
    <source>
        <dbReference type="Proteomes" id="UP001597463"/>
    </source>
</evidence>
<dbReference type="EMBL" id="JBHUMV010000002">
    <property type="protein sequence ID" value="MFD2753274.1"/>
    <property type="molecule type" value="Genomic_DNA"/>
</dbReference>
<proteinExistence type="predicted"/>
<name>A0ABW5UKV7_9BURK</name>
<evidence type="ECO:0008006" key="4">
    <source>
        <dbReference type="Google" id="ProtNLM"/>
    </source>
</evidence>
<comment type="caution">
    <text evidence="2">The sequence shown here is derived from an EMBL/GenBank/DDBJ whole genome shotgun (WGS) entry which is preliminary data.</text>
</comment>
<accession>A0ABW5UKV7</accession>
<keyword evidence="3" id="KW-1185">Reference proteome</keyword>
<keyword evidence="1" id="KW-1133">Transmembrane helix</keyword>
<dbReference type="RefSeq" id="WP_083526696.1">
    <property type="nucleotide sequence ID" value="NZ_BCNT01000011.1"/>
</dbReference>
<evidence type="ECO:0000256" key="1">
    <source>
        <dbReference type="SAM" id="Phobius"/>
    </source>
</evidence>
<evidence type="ECO:0000313" key="2">
    <source>
        <dbReference type="EMBL" id="MFD2753274.1"/>
    </source>
</evidence>
<keyword evidence="1" id="KW-0812">Transmembrane</keyword>
<gene>
    <name evidence="2" type="ORF">ACFSW6_04175</name>
</gene>
<dbReference type="Proteomes" id="UP001597463">
    <property type="component" value="Unassembled WGS sequence"/>
</dbReference>
<organism evidence="2 3">
    <name type="scientific">Comamonas terrae</name>
    <dbReference type="NCBI Taxonomy" id="673548"/>
    <lineage>
        <taxon>Bacteria</taxon>
        <taxon>Pseudomonadati</taxon>
        <taxon>Pseudomonadota</taxon>
        <taxon>Betaproteobacteria</taxon>
        <taxon>Burkholderiales</taxon>
        <taxon>Comamonadaceae</taxon>
        <taxon>Comamonas</taxon>
    </lineage>
</organism>
<protein>
    <recommendedName>
        <fullName evidence="4">DUF4175 domain-containing protein</fullName>
    </recommendedName>
</protein>
<sequence>MSASRPYPVWRMPLLLAALTAAGLLAGLLGQGWLKPACWLGLGLPAAVSLWALFWSRHGKG</sequence>
<reference evidence="3" key="1">
    <citation type="journal article" date="2019" name="Int. J. Syst. Evol. Microbiol.">
        <title>The Global Catalogue of Microorganisms (GCM) 10K type strain sequencing project: providing services to taxonomists for standard genome sequencing and annotation.</title>
        <authorList>
            <consortium name="The Broad Institute Genomics Platform"/>
            <consortium name="The Broad Institute Genome Sequencing Center for Infectious Disease"/>
            <person name="Wu L."/>
            <person name="Ma J."/>
        </authorList>
    </citation>
    <scope>NUCLEOTIDE SEQUENCE [LARGE SCALE GENOMIC DNA]</scope>
    <source>
        <strain evidence="3">TISTR 1906</strain>
    </source>
</reference>
<feature type="transmembrane region" description="Helical" evidence="1">
    <location>
        <begin position="40"/>
        <end position="56"/>
    </location>
</feature>